<name>A0ABS5VNB4_9BACT</name>
<proteinExistence type="predicted"/>
<gene>
    <name evidence="1" type="ORF">KK060_06605</name>
</gene>
<evidence type="ECO:0000313" key="1">
    <source>
        <dbReference type="EMBL" id="MBT1702942.1"/>
    </source>
</evidence>
<dbReference type="RefSeq" id="WP_254152912.1">
    <property type="nucleotide sequence ID" value="NZ_JAHESD010000010.1"/>
</dbReference>
<comment type="caution">
    <text evidence="1">The sequence shown here is derived from an EMBL/GenBank/DDBJ whole genome shotgun (WGS) entry which is preliminary data.</text>
</comment>
<protein>
    <submittedName>
        <fullName evidence="1">Uncharacterized protein</fullName>
    </submittedName>
</protein>
<organism evidence="1 2">
    <name type="scientific">Chryseosolibacter indicus</name>
    <dbReference type="NCBI Taxonomy" id="2782351"/>
    <lineage>
        <taxon>Bacteria</taxon>
        <taxon>Pseudomonadati</taxon>
        <taxon>Bacteroidota</taxon>
        <taxon>Cytophagia</taxon>
        <taxon>Cytophagales</taxon>
        <taxon>Chryseotaleaceae</taxon>
        <taxon>Chryseosolibacter</taxon>
    </lineage>
</organism>
<reference evidence="1 2" key="1">
    <citation type="submission" date="2021-05" db="EMBL/GenBank/DDBJ databases">
        <title>A Polyphasic approach of four new species of the genus Ohtaekwangia: Ohtaekwangia histidinii sp. nov., Ohtaekwangia cretensis sp. nov., Ohtaekwangia indiensis sp. nov., Ohtaekwangia reichenbachii sp. nov. from diverse environment.</title>
        <authorList>
            <person name="Octaviana S."/>
        </authorList>
    </citation>
    <scope>NUCLEOTIDE SEQUENCE [LARGE SCALE GENOMIC DNA]</scope>
    <source>
        <strain evidence="1 2">PWU20</strain>
    </source>
</reference>
<accession>A0ABS5VNB4</accession>
<keyword evidence="2" id="KW-1185">Reference proteome</keyword>
<dbReference type="EMBL" id="JAHESD010000010">
    <property type="protein sequence ID" value="MBT1702942.1"/>
    <property type="molecule type" value="Genomic_DNA"/>
</dbReference>
<sequence length="177" mass="20457">MNNYFGQLYLDLCEYLKTVVPELRWIDQDFGQLEHFEVRPEVSFPCCLIDFVSASYSGLSNLAQIGEVVVNIRLGFAPFSQSYHAAPMNVKEKALEFYDVEQKVYEALQGWSPVKDNDNYTQPFYRQSAMTEQRDGDRIGLRVRVLSFGTQFEDNTAKGIYRKVAKPPLQFDETQIQ</sequence>
<evidence type="ECO:0000313" key="2">
    <source>
        <dbReference type="Proteomes" id="UP000772618"/>
    </source>
</evidence>
<dbReference type="Proteomes" id="UP000772618">
    <property type="component" value="Unassembled WGS sequence"/>
</dbReference>